<accession>A0A2I1M7Q5</accession>
<dbReference type="PROSITE" id="PS51186">
    <property type="entry name" value="GNAT"/>
    <property type="match status" value="1"/>
</dbReference>
<evidence type="ECO:0000313" key="5">
    <source>
        <dbReference type="Proteomes" id="UP000242263"/>
    </source>
</evidence>
<organism evidence="4 5">
    <name type="scientific">Alloscardovia omnicolens</name>
    <dbReference type="NCBI Taxonomy" id="419015"/>
    <lineage>
        <taxon>Bacteria</taxon>
        <taxon>Bacillati</taxon>
        <taxon>Actinomycetota</taxon>
        <taxon>Actinomycetes</taxon>
        <taxon>Bifidobacteriales</taxon>
        <taxon>Bifidobacteriaceae</taxon>
        <taxon>Alloscardovia</taxon>
    </lineage>
</organism>
<proteinExistence type="predicted"/>
<dbReference type="EMBL" id="PKGU01000001">
    <property type="protein sequence ID" value="PKZ16155.1"/>
    <property type="molecule type" value="Genomic_DNA"/>
</dbReference>
<evidence type="ECO:0000256" key="1">
    <source>
        <dbReference type="ARBA" id="ARBA00022679"/>
    </source>
</evidence>
<keyword evidence="2" id="KW-0012">Acyltransferase</keyword>
<dbReference type="Pfam" id="PF00583">
    <property type="entry name" value="Acetyltransf_1"/>
    <property type="match status" value="1"/>
</dbReference>
<keyword evidence="1 4" id="KW-0808">Transferase</keyword>
<gene>
    <name evidence="4" type="ORF">CYJ32_01600</name>
</gene>
<dbReference type="InterPro" id="IPR050832">
    <property type="entry name" value="Bact_Acetyltransf"/>
</dbReference>
<reference evidence="4 5" key="1">
    <citation type="submission" date="2017-12" db="EMBL/GenBank/DDBJ databases">
        <title>Phylogenetic diversity of female urinary microbiome.</title>
        <authorList>
            <person name="Thomas-White K."/>
            <person name="Wolfe A.J."/>
        </authorList>
    </citation>
    <scope>NUCLEOTIDE SEQUENCE [LARGE SCALE GENOMIC DNA]</scope>
    <source>
        <strain evidence="4 5">UMB0064</strain>
    </source>
</reference>
<feature type="domain" description="N-acetyltransferase" evidence="3">
    <location>
        <begin position="11"/>
        <end position="187"/>
    </location>
</feature>
<evidence type="ECO:0000259" key="3">
    <source>
        <dbReference type="PROSITE" id="PS51186"/>
    </source>
</evidence>
<dbReference type="Gene3D" id="3.40.630.30">
    <property type="match status" value="1"/>
</dbReference>
<protein>
    <submittedName>
        <fullName evidence="4">GNAT family N-acetyltransferase</fullName>
    </submittedName>
</protein>
<dbReference type="InterPro" id="IPR016181">
    <property type="entry name" value="Acyl_CoA_acyltransferase"/>
</dbReference>
<dbReference type="InterPro" id="IPR000182">
    <property type="entry name" value="GNAT_dom"/>
</dbReference>
<comment type="caution">
    <text evidence="4">The sequence shown here is derived from an EMBL/GenBank/DDBJ whole genome shotgun (WGS) entry which is preliminary data.</text>
</comment>
<dbReference type="RefSeq" id="WP_101541186.1">
    <property type="nucleotide sequence ID" value="NZ_PKGU01000001.1"/>
</dbReference>
<evidence type="ECO:0000313" key="4">
    <source>
        <dbReference type="EMBL" id="PKZ16155.1"/>
    </source>
</evidence>
<dbReference type="CDD" id="cd04301">
    <property type="entry name" value="NAT_SF"/>
    <property type="match status" value="1"/>
</dbReference>
<dbReference type="PANTHER" id="PTHR43877">
    <property type="entry name" value="AMINOALKYLPHOSPHONATE N-ACETYLTRANSFERASE-RELATED-RELATED"/>
    <property type="match status" value="1"/>
</dbReference>
<evidence type="ECO:0000256" key="2">
    <source>
        <dbReference type="ARBA" id="ARBA00023315"/>
    </source>
</evidence>
<name>A0A2I1M7Q5_9BIFI</name>
<dbReference type="GO" id="GO:0016747">
    <property type="term" value="F:acyltransferase activity, transferring groups other than amino-acyl groups"/>
    <property type="evidence" value="ECO:0007669"/>
    <property type="project" value="InterPro"/>
</dbReference>
<dbReference type="Proteomes" id="UP000242263">
    <property type="component" value="Unassembled WGS sequence"/>
</dbReference>
<dbReference type="AlphaFoldDB" id="A0A2I1M7Q5"/>
<sequence>MSELTQPSQNLILRPTERGDVPAIMVMVNAAKAMLKADNSSQWQSGYPNEYSFYADIDAGSSFVLCEENAGQVVATASISFGEEAGYSALISGEWAYPEEEYGDYAVVHRVAVHPDYCGQHVADQLFLALFEVIIQQGIRTVRVDTHRKNQRMQNVLARLGFSMSGEITVDHDPLDPKRLCYEKLLR</sequence>
<dbReference type="SUPFAM" id="SSF55729">
    <property type="entry name" value="Acyl-CoA N-acyltransferases (Nat)"/>
    <property type="match status" value="1"/>
</dbReference>